<dbReference type="EMBL" id="ALBS01000204">
    <property type="protein sequence ID" value="EJT48430.1"/>
    <property type="molecule type" value="Genomic_DNA"/>
</dbReference>
<reference evidence="4 5" key="1">
    <citation type="journal article" date="2012" name="Eukaryot. Cell">
        <title>Draft genome sequence of CBS 2479, the standard type strain of Trichosporon asahii.</title>
        <authorList>
            <person name="Yang R.Y."/>
            <person name="Li H.T."/>
            <person name="Zhu H."/>
            <person name="Zhou G.P."/>
            <person name="Wang M."/>
            <person name="Wang L."/>
        </authorList>
    </citation>
    <scope>NUCLEOTIDE SEQUENCE [LARGE SCALE GENOMIC DNA]</scope>
    <source>
        <strain evidence="5">ATCC 90039 / CBS 2479 / JCM 2466 / KCTC 7840 / NCYC 2677 / UAMH 7654</strain>
    </source>
</reference>
<organism evidence="4 5">
    <name type="scientific">Trichosporon asahii var. asahii (strain ATCC 90039 / CBS 2479 / JCM 2466 / KCTC 7840 / NBRC 103889/ NCYC 2677 / UAMH 7654)</name>
    <name type="common">Yeast</name>
    <dbReference type="NCBI Taxonomy" id="1186058"/>
    <lineage>
        <taxon>Eukaryota</taxon>
        <taxon>Fungi</taxon>
        <taxon>Dikarya</taxon>
        <taxon>Basidiomycota</taxon>
        <taxon>Agaricomycotina</taxon>
        <taxon>Tremellomycetes</taxon>
        <taxon>Trichosporonales</taxon>
        <taxon>Trichosporonaceae</taxon>
        <taxon>Trichosporon</taxon>
    </lineage>
</organism>
<evidence type="ECO:0000256" key="1">
    <source>
        <dbReference type="SAM" id="MobiDB-lite"/>
    </source>
</evidence>
<dbReference type="GeneID" id="25986076"/>
<dbReference type="VEuPathDB" id="FungiDB:A1Q1_02562"/>
<name>J4UBY4_TRIAS</name>
<dbReference type="RefSeq" id="XP_014179299.1">
    <property type="nucleotide sequence ID" value="XM_014323824.1"/>
</dbReference>
<dbReference type="PANTHER" id="PTHR43662:SF3">
    <property type="entry name" value="DOMAIN PROTEIN, PUTATIVE (AFU_ORTHOLOGUE AFUA_6G11970)-RELATED"/>
    <property type="match status" value="1"/>
</dbReference>
<comment type="caution">
    <text evidence="4">The sequence shown here is derived from an EMBL/GenBank/DDBJ whole genome shotgun (WGS) entry which is preliminary data.</text>
</comment>
<keyword evidence="2" id="KW-0732">Signal</keyword>
<evidence type="ECO:0000313" key="4">
    <source>
        <dbReference type="EMBL" id="EJT48430.1"/>
    </source>
</evidence>
<evidence type="ECO:0000259" key="3">
    <source>
        <dbReference type="Pfam" id="PF09362"/>
    </source>
</evidence>
<feature type="chain" id="PRO_5003780640" description="DUF1996 domain-containing protein" evidence="2">
    <location>
        <begin position="23"/>
        <end position="466"/>
    </location>
</feature>
<gene>
    <name evidence="4" type="ORF">A1Q1_02562</name>
</gene>
<feature type="signal peptide" evidence="2">
    <location>
        <begin position="1"/>
        <end position="22"/>
    </location>
</feature>
<proteinExistence type="predicted"/>
<protein>
    <recommendedName>
        <fullName evidence="3">DUF1996 domain-containing protein</fullName>
    </recommendedName>
</protein>
<evidence type="ECO:0000256" key="2">
    <source>
        <dbReference type="SAM" id="SignalP"/>
    </source>
</evidence>
<dbReference type="Pfam" id="PF09362">
    <property type="entry name" value="DUF1996"/>
    <property type="match status" value="1"/>
</dbReference>
<dbReference type="Proteomes" id="UP000002748">
    <property type="component" value="Unassembled WGS sequence"/>
</dbReference>
<dbReference type="PANTHER" id="PTHR43662">
    <property type="match status" value="1"/>
</dbReference>
<feature type="region of interest" description="Disordered" evidence="1">
    <location>
        <begin position="389"/>
        <end position="429"/>
    </location>
</feature>
<dbReference type="AlphaFoldDB" id="J4UBY4"/>
<feature type="domain" description="DUF1996" evidence="3">
    <location>
        <begin position="40"/>
        <end position="272"/>
    </location>
</feature>
<accession>J4UBY4</accession>
<dbReference type="InterPro" id="IPR018535">
    <property type="entry name" value="DUF1996"/>
</dbReference>
<feature type="compositionally biased region" description="Polar residues" evidence="1">
    <location>
        <begin position="393"/>
        <end position="411"/>
    </location>
</feature>
<dbReference type="OrthoDB" id="74764at2759"/>
<dbReference type="KEGG" id="tasa:A1Q1_02562"/>
<sequence length="466" mass="51540">MLPFGVAAIVLSALAMSSGALAKVWGFRLVGNILTYSRMDPIIQQKDGGVSDHVHLVIGGSRFRDVLDTTQDMLKANCTTVAFAEDKSNYWQPALYYINPDGTYSIVPPYNIVIYYQSEFQNSVPFPEGMRMITGNAMRRDQGSESFQGIRLEWKQKAEWGEKSQIFPTKAAPDDLRTRLHFPSCGLASQDLDSPDHFSHMAFPIHGGSYWVVNANRCPDTHPIAYPQVMLESFYELTAEQKANWRPGQANLVWANGDTYGDTLHADFVNGWPTHILQQAIDKKMEAFVDPVDRIFGQDGSTQYRAAQQCLMEGDIVAEDVGAITPLKQLPGYNPLWGNDVKKKPTGNAAKPGFVKPNLRWRNGLVLPGQDTSNPGNLKAVDGRPVSQWPLPNRSTQQQVNDANKNGTPNRASVPGLENKPGFTNTKPTTTISNYPMDEVATGHRTQTWLCSVTNQPNCGPGPTAR</sequence>
<dbReference type="HOGENOM" id="CLU_014722_2_0_1"/>
<evidence type="ECO:0000313" key="5">
    <source>
        <dbReference type="Proteomes" id="UP000002748"/>
    </source>
</evidence>